<dbReference type="Proteomes" id="UP000297385">
    <property type="component" value="Unassembled WGS sequence"/>
</dbReference>
<feature type="compositionally biased region" description="Basic and acidic residues" evidence="6">
    <location>
        <begin position="51"/>
        <end position="70"/>
    </location>
</feature>
<dbReference type="AlphaFoldDB" id="A0A4Y8MWU1"/>
<sequence>MNFEEIVTRVSSFAENCIARLIARHIEEIQRSARQAGYQKGYQAGLTSGKQEGEASGHASGYKEGHSEGEAEGRIAGFEAGRQVWVIENRQTATKPRPLEPTVYGPHSFAFEADVKLKMRREVELAVTQKKVPAPTDKQWEMIVSKHPATCVIAGAGSGKSTTLVLRVAFMLKHLRIRKEEITVVSFTRASCDELRETLMKVLPHWEIELDDDEAKRLVRTFHSTLFRVAKTVFLGVGFFENLGKTKKSSLSAAGQIEEDEDIDNPMSAAKLNDDQLELINAAYTEQFSNDETFRTHVLQMLRIECSRAASAERDDDKEYKDNILKLASDRDLQLVETVNTRYRERGLWPEDIEEGPFPAFKRDGRTFYANARTEHGVFVFLGEFTEKDREEMFLPDEQLVNEAGRTIFAVRASLKVKRNIIAVSFAGDYRYVNTRSRLEMLKLERLWLNEGSRPVAGAPVFDVKLDGEIKFASVAEAFYMQASFIESMGMRVPDAIGDMPAFRDYGLEYHFCSALPRYWLHFNHLLSSKKLMTFNDAFLLLSTKQGEAGPRVPLDVLRPLTNLVIDEFQDISPQIVNWLVSCQRQLADAEDPDKFPTLMAIGDDWQAIYGWRGSAPDFFIKFDRHFPTHSQVGPALTVEMVENFRSVEPIIRDAERLLVPVLNKTIKSSIATQPLEDGDHGVELYKCGELTNEKLRDIATFIEGQLKYVKSLPKSHKNKVIVMSRTNAVIDELEKLLKGQTGILFYTYHRAKGLQAEVAVMVEDCSYDQIHKLRNRIYAVSGLFDAKYTYDRAALDEAYRLAYVGATRGRRRTFWFVDSAEGAATRLLDSVSDFPATSHRALRLGEGESSVPRRIYGKPEHTA</sequence>
<evidence type="ECO:0000256" key="5">
    <source>
        <dbReference type="PROSITE-ProRule" id="PRU00560"/>
    </source>
</evidence>
<feature type="region of interest" description="Disordered" evidence="6">
    <location>
        <begin position="47"/>
        <end position="70"/>
    </location>
</feature>
<evidence type="ECO:0000256" key="6">
    <source>
        <dbReference type="SAM" id="MobiDB-lite"/>
    </source>
</evidence>
<dbReference type="InterPro" id="IPR027417">
    <property type="entry name" value="P-loop_NTPase"/>
</dbReference>
<accession>A0A4Y8MWU1</accession>
<dbReference type="GeneID" id="97308532"/>
<protein>
    <recommendedName>
        <fullName evidence="7">UvrD-like helicase ATP-binding domain-containing protein</fullName>
    </recommendedName>
</protein>
<feature type="domain" description="UvrD-like helicase ATP-binding" evidence="7">
    <location>
        <begin position="133"/>
        <end position="648"/>
    </location>
</feature>
<name>A0A4Y8MWU1_9BURK</name>
<feature type="binding site" evidence="5">
    <location>
        <begin position="154"/>
        <end position="161"/>
    </location>
    <ligand>
        <name>ATP</name>
        <dbReference type="ChEBI" id="CHEBI:30616"/>
    </ligand>
</feature>
<dbReference type="GO" id="GO:0016787">
    <property type="term" value="F:hydrolase activity"/>
    <property type="evidence" value="ECO:0007669"/>
    <property type="project" value="UniProtKB-UniRule"/>
</dbReference>
<evidence type="ECO:0000313" key="9">
    <source>
        <dbReference type="Proteomes" id="UP000297385"/>
    </source>
</evidence>
<dbReference type="PANTHER" id="PTHR11070">
    <property type="entry name" value="UVRD / RECB / PCRA DNA HELICASE FAMILY MEMBER"/>
    <property type="match status" value="1"/>
</dbReference>
<proteinExistence type="predicted"/>
<evidence type="ECO:0000313" key="8">
    <source>
        <dbReference type="EMBL" id="TFE41879.1"/>
    </source>
</evidence>
<dbReference type="GO" id="GO:0005524">
    <property type="term" value="F:ATP binding"/>
    <property type="evidence" value="ECO:0007669"/>
    <property type="project" value="UniProtKB-UniRule"/>
</dbReference>
<keyword evidence="4 5" id="KW-0067">ATP-binding</keyword>
<dbReference type="GO" id="GO:0005829">
    <property type="term" value="C:cytosol"/>
    <property type="evidence" value="ECO:0007669"/>
    <property type="project" value="TreeGrafter"/>
</dbReference>
<dbReference type="GO" id="GO:0000725">
    <property type="term" value="P:recombinational repair"/>
    <property type="evidence" value="ECO:0007669"/>
    <property type="project" value="TreeGrafter"/>
</dbReference>
<keyword evidence="2 5" id="KW-0378">Hydrolase</keyword>
<gene>
    <name evidence="8" type="ORF">E2553_35150</name>
</gene>
<dbReference type="EMBL" id="SNVI01000002">
    <property type="protein sequence ID" value="TFE41879.1"/>
    <property type="molecule type" value="Genomic_DNA"/>
</dbReference>
<dbReference type="InterPro" id="IPR000212">
    <property type="entry name" value="DNA_helicase_UvrD/REP"/>
</dbReference>
<reference evidence="8 9" key="1">
    <citation type="submission" date="2019-03" db="EMBL/GenBank/DDBJ databases">
        <title>Complete Genome Sequence of Paraburkholderia dipogonis ICMP 19430T, a Nitrogen-fixing Symbiont of the South African Invasive Legume Dipogon lignosus in New Zealand.</title>
        <authorList>
            <person name="De Meyer S.E."/>
        </authorList>
    </citation>
    <scope>NUCLEOTIDE SEQUENCE [LARGE SCALE GENOMIC DNA]</scope>
    <source>
        <strain evidence="8 9">ICMP 19430</strain>
    </source>
</reference>
<dbReference type="PANTHER" id="PTHR11070:SF63">
    <property type="entry name" value="DNA HELICASE IV"/>
    <property type="match status" value="1"/>
</dbReference>
<evidence type="ECO:0000259" key="7">
    <source>
        <dbReference type="PROSITE" id="PS51198"/>
    </source>
</evidence>
<keyword evidence="1 5" id="KW-0547">Nucleotide-binding</keyword>
<dbReference type="GO" id="GO:0043138">
    <property type="term" value="F:3'-5' DNA helicase activity"/>
    <property type="evidence" value="ECO:0007669"/>
    <property type="project" value="TreeGrafter"/>
</dbReference>
<dbReference type="Pfam" id="PF00580">
    <property type="entry name" value="UvrD-helicase"/>
    <property type="match status" value="2"/>
</dbReference>
<dbReference type="GO" id="GO:0003677">
    <property type="term" value="F:DNA binding"/>
    <property type="evidence" value="ECO:0007669"/>
    <property type="project" value="InterPro"/>
</dbReference>
<dbReference type="SUPFAM" id="SSF52540">
    <property type="entry name" value="P-loop containing nucleoside triphosphate hydrolases"/>
    <property type="match status" value="1"/>
</dbReference>
<dbReference type="RefSeq" id="WP_134465160.1">
    <property type="nucleotide sequence ID" value="NZ_JBHMFL010000064.1"/>
</dbReference>
<comment type="caution">
    <text evidence="8">The sequence shown here is derived from an EMBL/GenBank/DDBJ whole genome shotgun (WGS) entry which is preliminary data.</text>
</comment>
<evidence type="ECO:0000256" key="3">
    <source>
        <dbReference type="ARBA" id="ARBA00022806"/>
    </source>
</evidence>
<dbReference type="PROSITE" id="PS51198">
    <property type="entry name" value="UVRD_HELICASE_ATP_BIND"/>
    <property type="match status" value="1"/>
</dbReference>
<keyword evidence="3 5" id="KW-0347">Helicase</keyword>
<dbReference type="Gene3D" id="3.40.50.300">
    <property type="entry name" value="P-loop containing nucleotide triphosphate hydrolases"/>
    <property type="match status" value="3"/>
</dbReference>
<evidence type="ECO:0000256" key="1">
    <source>
        <dbReference type="ARBA" id="ARBA00022741"/>
    </source>
</evidence>
<dbReference type="InterPro" id="IPR014016">
    <property type="entry name" value="UvrD-like_ATP-bd"/>
</dbReference>
<organism evidence="8 9">
    <name type="scientific">Paraburkholderia dipogonis</name>
    <dbReference type="NCBI Taxonomy" id="1211383"/>
    <lineage>
        <taxon>Bacteria</taxon>
        <taxon>Pseudomonadati</taxon>
        <taxon>Pseudomonadota</taxon>
        <taxon>Betaproteobacteria</taxon>
        <taxon>Burkholderiales</taxon>
        <taxon>Burkholderiaceae</taxon>
        <taxon>Paraburkholderia</taxon>
    </lineage>
</organism>
<evidence type="ECO:0000256" key="4">
    <source>
        <dbReference type="ARBA" id="ARBA00022840"/>
    </source>
</evidence>
<evidence type="ECO:0000256" key="2">
    <source>
        <dbReference type="ARBA" id="ARBA00022801"/>
    </source>
</evidence>